<organism evidence="1 2">
    <name type="scientific">Monosporascus cannonballus</name>
    <dbReference type="NCBI Taxonomy" id="155416"/>
    <lineage>
        <taxon>Eukaryota</taxon>
        <taxon>Fungi</taxon>
        <taxon>Dikarya</taxon>
        <taxon>Ascomycota</taxon>
        <taxon>Pezizomycotina</taxon>
        <taxon>Sordariomycetes</taxon>
        <taxon>Xylariomycetidae</taxon>
        <taxon>Xylariales</taxon>
        <taxon>Xylariales incertae sedis</taxon>
        <taxon>Monosporascus</taxon>
    </lineage>
</organism>
<gene>
    <name evidence="1" type="ORF">DL762_005908</name>
</gene>
<evidence type="ECO:0000313" key="2">
    <source>
        <dbReference type="Proteomes" id="UP000294003"/>
    </source>
</evidence>
<dbReference type="EMBL" id="QJNS01000176">
    <property type="protein sequence ID" value="RYO83952.1"/>
    <property type="molecule type" value="Genomic_DNA"/>
</dbReference>
<name>A0ABY0H843_9PEZI</name>
<reference evidence="1 2" key="1">
    <citation type="submission" date="2018-06" db="EMBL/GenBank/DDBJ databases">
        <title>Complete Genomes of Monosporascus.</title>
        <authorList>
            <person name="Robinson A.J."/>
            <person name="Natvig D.O."/>
        </authorList>
    </citation>
    <scope>NUCLEOTIDE SEQUENCE [LARGE SCALE GENOMIC DNA]</scope>
    <source>
        <strain evidence="1 2">CBS 609.92</strain>
    </source>
</reference>
<protein>
    <recommendedName>
        <fullName evidence="3">Autophagy-related protein 27</fullName>
    </recommendedName>
</protein>
<proteinExistence type="predicted"/>
<evidence type="ECO:0008006" key="3">
    <source>
        <dbReference type="Google" id="ProtNLM"/>
    </source>
</evidence>
<accession>A0ABY0H843</accession>
<dbReference type="Proteomes" id="UP000294003">
    <property type="component" value="Unassembled WGS sequence"/>
</dbReference>
<keyword evidence="2" id="KW-1185">Reference proteome</keyword>
<sequence length="214" mass="21707">MSLFAGASFGASLGGFQAPEHGAVARHHVAARQNGNSTDSTIEMFIDSNYPSDEGASYAVSVVNACIDMTVLALQCTAGPPDLGDKVCGSNAPVLTVTHAPEMYSFMTVTEARANGADVTMTLRESCAVARPTAATCSANFDVTAAGTQTSSSAVTAITGSAFSDKIYQVRITGGAEKLASPTGTCENAAPTLSVRNIAWCLAGALGIAGFLAV</sequence>
<comment type="caution">
    <text evidence="1">The sequence shown here is derived from an EMBL/GenBank/DDBJ whole genome shotgun (WGS) entry which is preliminary data.</text>
</comment>
<evidence type="ECO:0000313" key="1">
    <source>
        <dbReference type="EMBL" id="RYO83952.1"/>
    </source>
</evidence>